<comment type="similarity">
    <text evidence="6">Belongs to the HDDC2 family.</text>
</comment>
<comment type="cofactor">
    <cofactor evidence="4">
        <name>Mg(2+)</name>
        <dbReference type="ChEBI" id="CHEBI:18420"/>
    </cofactor>
</comment>
<evidence type="ECO:0000256" key="9">
    <source>
        <dbReference type="ARBA" id="ARBA00022723"/>
    </source>
</evidence>
<evidence type="ECO:0000256" key="1">
    <source>
        <dbReference type="ARBA" id="ARBA00001638"/>
    </source>
</evidence>
<dbReference type="OrthoDB" id="10254258at2759"/>
<keyword evidence="9" id="KW-0479">Metal-binding</keyword>
<accession>A0A1X6P0G3</accession>
<dbReference type="InterPro" id="IPR003607">
    <property type="entry name" value="HD/PDEase_dom"/>
</dbReference>
<sequence length="224" mass="23429">MAPPPPPAADAAPAAAGGGSGEPSPTSVFQLMLLVGRLKTTKRAGWVLSGIPAPESVSDHMYRMAMAAFALPPAVSAHAIKLALVHDLAEALVGDITPHDGVSGDEKERRERAAMATVRDEVLQGEGALGKHLVDLWEEYEAGETEAARLVKDVDKYEMIVQAYEYEGSTGTDLSPFFDSTAGKFRTPTVQAWVKPLYAARAARRAAAAGGGDAAPPPPSEAGK</sequence>
<dbReference type="EC" id="3.1.3.89" evidence="8"/>
<evidence type="ECO:0000313" key="15">
    <source>
        <dbReference type="Proteomes" id="UP000218209"/>
    </source>
</evidence>
<dbReference type="PANTHER" id="PTHR11845">
    <property type="entry name" value="5'-DEOXYNUCLEOTIDASE HDDC2"/>
    <property type="match status" value="1"/>
</dbReference>
<dbReference type="Proteomes" id="UP000218209">
    <property type="component" value="Unassembled WGS sequence"/>
</dbReference>
<dbReference type="GO" id="GO:0009159">
    <property type="term" value="P:deoxyribonucleoside monophosphate catabolic process"/>
    <property type="evidence" value="ECO:0007669"/>
    <property type="project" value="UniProtKB-ARBA"/>
</dbReference>
<evidence type="ECO:0000259" key="13">
    <source>
        <dbReference type="SMART" id="SM00471"/>
    </source>
</evidence>
<comment type="cofactor">
    <cofactor evidence="3">
        <name>Co(2+)</name>
        <dbReference type="ChEBI" id="CHEBI:48828"/>
    </cofactor>
</comment>
<dbReference type="GO" id="GO:0002953">
    <property type="term" value="F:5'-deoxynucleotidase activity"/>
    <property type="evidence" value="ECO:0007669"/>
    <property type="project" value="UniProtKB-EC"/>
</dbReference>
<dbReference type="SMART" id="SM00471">
    <property type="entry name" value="HDc"/>
    <property type="match status" value="1"/>
</dbReference>
<feature type="domain" description="HD/PDEase" evidence="13">
    <location>
        <begin position="53"/>
        <end position="169"/>
    </location>
</feature>
<evidence type="ECO:0000256" key="11">
    <source>
        <dbReference type="ARBA" id="ARBA00022842"/>
    </source>
</evidence>
<evidence type="ECO:0000256" key="3">
    <source>
        <dbReference type="ARBA" id="ARBA00001941"/>
    </source>
</evidence>
<dbReference type="GO" id="GO:0046872">
    <property type="term" value="F:metal ion binding"/>
    <property type="evidence" value="ECO:0007669"/>
    <property type="project" value="UniProtKB-KW"/>
</dbReference>
<dbReference type="EMBL" id="KV918950">
    <property type="protein sequence ID" value="OSX74361.1"/>
    <property type="molecule type" value="Genomic_DNA"/>
</dbReference>
<evidence type="ECO:0000256" key="2">
    <source>
        <dbReference type="ARBA" id="ARBA00001936"/>
    </source>
</evidence>
<evidence type="ECO:0000256" key="12">
    <source>
        <dbReference type="SAM" id="MobiDB-lite"/>
    </source>
</evidence>
<comment type="function">
    <text evidence="5">Catalyzes the dephosphorylation of the nucleoside 5'-monophosphates deoxyadenosine monophosphate (dAMP), deoxycytidine monophosphate (dCMP), deoxyguanosine monophosphate (dGMP) and deoxythymidine monophosphate (dTMP).</text>
</comment>
<dbReference type="FunFam" id="1.10.3210.10:FF:000011">
    <property type="entry name" value="HD domain-containing protein 2"/>
    <property type="match status" value="1"/>
</dbReference>
<gene>
    <name evidence="14" type="ORF">BU14_0292s0004</name>
</gene>
<dbReference type="GO" id="GO:0005737">
    <property type="term" value="C:cytoplasm"/>
    <property type="evidence" value="ECO:0007669"/>
    <property type="project" value="TreeGrafter"/>
</dbReference>
<evidence type="ECO:0000256" key="4">
    <source>
        <dbReference type="ARBA" id="ARBA00001946"/>
    </source>
</evidence>
<evidence type="ECO:0000313" key="14">
    <source>
        <dbReference type="EMBL" id="OSX74361.1"/>
    </source>
</evidence>
<feature type="region of interest" description="Disordered" evidence="12">
    <location>
        <begin position="1"/>
        <end position="23"/>
    </location>
</feature>
<dbReference type="SUPFAM" id="SSF109604">
    <property type="entry name" value="HD-domain/PDEase-like"/>
    <property type="match status" value="1"/>
</dbReference>
<keyword evidence="15" id="KW-1185">Reference proteome</keyword>
<evidence type="ECO:0000256" key="7">
    <source>
        <dbReference type="ARBA" id="ARBA00011738"/>
    </source>
</evidence>
<keyword evidence="11" id="KW-0460">Magnesium</keyword>
<evidence type="ECO:0000256" key="5">
    <source>
        <dbReference type="ARBA" id="ARBA00004074"/>
    </source>
</evidence>
<evidence type="ECO:0000256" key="10">
    <source>
        <dbReference type="ARBA" id="ARBA00022801"/>
    </source>
</evidence>
<comment type="subunit">
    <text evidence="7">Homodimer.</text>
</comment>
<comment type="cofactor">
    <cofactor evidence="2">
        <name>Mn(2+)</name>
        <dbReference type="ChEBI" id="CHEBI:29035"/>
    </cofactor>
</comment>
<name>A0A1X6P0G3_PORUM</name>
<dbReference type="InterPro" id="IPR006674">
    <property type="entry name" value="HD_domain"/>
</dbReference>
<organism evidence="14 15">
    <name type="scientific">Porphyra umbilicalis</name>
    <name type="common">Purple laver</name>
    <name type="synonym">Red alga</name>
    <dbReference type="NCBI Taxonomy" id="2786"/>
    <lineage>
        <taxon>Eukaryota</taxon>
        <taxon>Rhodophyta</taxon>
        <taxon>Bangiophyceae</taxon>
        <taxon>Bangiales</taxon>
        <taxon>Bangiaceae</taxon>
        <taxon>Porphyra</taxon>
    </lineage>
</organism>
<proteinExistence type="inferred from homology"/>
<reference evidence="14 15" key="1">
    <citation type="submission" date="2017-03" db="EMBL/GenBank/DDBJ databases">
        <title>WGS assembly of Porphyra umbilicalis.</title>
        <authorList>
            <person name="Brawley S.H."/>
            <person name="Blouin N.A."/>
            <person name="Ficko-Blean E."/>
            <person name="Wheeler G.L."/>
            <person name="Lohr M."/>
            <person name="Goodson H.V."/>
            <person name="Jenkins J.W."/>
            <person name="Blaby-Haas C.E."/>
            <person name="Helliwell K.E."/>
            <person name="Chan C."/>
            <person name="Marriage T."/>
            <person name="Bhattacharya D."/>
            <person name="Klein A.S."/>
            <person name="Badis Y."/>
            <person name="Brodie J."/>
            <person name="Cao Y."/>
            <person name="Collen J."/>
            <person name="Dittami S.M."/>
            <person name="Gachon C.M."/>
            <person name="Green B.R."/>
            <person name="Karpowicz S."/>
            <person name="Kim J.W."/>
            <person name="Kudahl U."/>
            <person name="Lin S."/>
            <person name="Michel G."/>
            <person name="Mittag M."/>
            <person name="Olson B.J."/>
            <person name="Pangilinan J."/>
            <person name="Peng Y."/>
            <person name="Qiu H."/>
            <person name="Shu S."/>
            <person name="Singer J.T."/>
            <person name="Smith A.G."/>
            <person name="Sprecher B.N."/>
            <person name="Wagner V."/>
            <person name="Wang W."/>
            <person name="Wang Z.-Y."/>
            <person name="Yan J."/>
            <person name="Yarish C."/>
            <person name="Zoeuner-Riek S."/>
            <person name="Zhuang Y."/>
            <person name="Zou Y."/>
            <person name="Lindquist E.A."/>
            <person name="Grimwood J."/>
            <person name="Barry K."/>
            <person name="Rokhsar D.S."/>
            <person name="Schmutz J."/>
            <person name="Stiller J.W."/>
            <person name="Grossman A.R."/>
            <person name="Prochnik S.E."/>
        </authorList>
    </citation>
    <scope>NUCLEOTIDE SEQUENCE [LARGE SCALE GENOMIC DNA]</scope>
    <source>
        <strain evidence="14">4086291</strain>
    </source>
</reference>
<dbReference type="Gene3D" id="1.10.3210.10">
    <property type="entry name" value="Hypothetical protein af1432"/>
    <property type="match status" value="1"/>
</dbReference>
<dbReference type="Pfam" id="PF13023">
    <property type="entry name" value="HD_3"/>
    <property type="match status" value="1"/>
</dbReference>
<dbReference type="AlphaFoldDB" id="A0A1X6P0G3"/>
<keyword evidence="10" id="KW-0378">Hydrolase</keyword>
<evidence type="ECO:0000256" key="8">
    <source>
        <dbReference type="ARBA" id="ARBA00012964"/>
    </source>
</evidence>
<comment type="catalytic activity">
    <reaction evidence="1">
        <text>a 2'-deoxyribonucleoside 5'-phosphate + H2O = a 2'-deoxyribonucleoside + phosphate</text>
        <dbReference type="Rhea" id="RHEA:36167"/>
        <dbReference type="ChEBI" id="CHEBI:15377"/>
        <dbReference type="ChEBI" id="CHEBI:18274"/>
        <dbReference type="ChEBI" id="CHEBI:43474"/>
        <dbReference type="ChEBI" id="CHEBI:65317"/>
        <dbReference type="EC" id="3.1.3.89"/>
    </reaction>
</comment>
<evidence type="ECO:0000256" key="6">
    <source>
        <dbReference type="ARBA" id="ARBA00009999"/>
    </source>
</evidence>
<dbReference type="PANTHER" id="PTHR11845:SF13">
    <property type="entry name" value="5'-DEOXYNUCLEOTIDASE HDDC2"/>
    <property type="match status" value="1"/>
</dbReference>
<protein>
    <recommendedName>
        <fullName evidence="8">5'-deoxynucleotidase</fullName>
        <ecNumber evidence="8">3.1.3.89</ecNumber>
    </recommendedName>
</protein>
<dbReference type="InterPro" id="IPR039356">
    <property type="entry name" value="YfbR/HDDC2"/>
</dbReference>